<organism evidence="1 2">
    <name type="scientific">Denitratisoma oestradiolicum</name>
    <dbReference type="NCBI Taxonomy" id="311182"/>
    <lineage>
        <taxon>Bacteria</taxon>
        <taxon>Pseudomonadati</taxon>
        <taxon>Pseudomonadota</taxon>
        <taxon>Betaproteobacteria</taxon>
        <taxon>Nitrosomonadales</taxon>
        <taxon>Sterolibacteriaceae</taxon>
        <taxon>Denitratisoma</taxon>
    </lineage>
</organism>
<gene>
    <name evidence="1" type="ORF">DENOEST_2736</name>
</gene>
<name>A0A6S6XZM8_9PROT</name>
<accession>A0A6S6XZM8</accession>
<dbReference type="EMBL" id="LR778301">
    <property type="protein sequence ID" value="CAB1369901.1"/>
    <property type="molecule type" value="Genomic_DNA"/>
</dbReference>
<keyword evidence="2" id="KW-1185">Reference proteome</keyword>
<proteinExistence type="predicted"/>
<dbReference type="AlphaFoldDB" id="A0A6S6XZM8"/>
<evidence type="ECO:0000313" key="2">
    <source>
        <dbReference type="Proteomes" id="UP000515733"/>
    </source>
</evidence>
<sequence>MVWGTTKGATGAGCIIMSPCALPLTPSCFTSALSMAVKKTLLDHKRLPYPRITALAAAGRAQRHVPDSISTLRTLIAARIAQQLQRCPCCGSIKRNL</sequence>
<protein>
    <submittedName>
        <fullName evidence="1">Uncharacterized protein</fullName>
    </submittedName>
</protein>
<reference evidence="1 2" key="1">
    <citation type="submission" date="2020-03" db="EMBL/GenBank/DDBJ databases">
        <authorList>
            <consortium name="Genoscope - CEA"/>
            <person name="William W."/>
        </authorList>
    </citation>
    <scope>NUCLEOTIDE SEQUENCE [LARGE SCALE GENOMIC DNA]</scope>
    <source>
        <strain evidence="2">DSM 16959</strain>
    </source>
</reference>
<dbReference type="Proteomes" id="UP000515733">
    <property type="component" value="Chromosome"/>
</dbReference>
<dbReference type="KEGG" id="doe:DENOEST_2736"/>
<evidence type="ECO:0000313" key="1">
    <source>
        <dbReference type="EMBL" id="CAB1369901.1"/>
    </source>
</evidence>